<accession>W0LZL6</accession>
<dbReference type="AlphaFoldDB" id="W0LZL6"/>
<keyword evidence="1" id="KW-0614">Plasmid</keyword>
<protein>
    <submittedName>
        <fullName evidence="1">Uncharacterized protein</fullName>
    </submittedName>
</protein>
<dbReference type="RefSeq" id="WP_032071911.1">
    <property type="nucleotide sequence ID" value="NC_025123.1"/>
</dbReference>
<evidence type="ECO:0000313" key="1">
    <source>
        <dbReference type="EMBL" id="AHG28769.1"/>
    </source>
</evidence>
<reference evidence="1" key="1">
    <citation type="journal article" date="2014" name="PLoS ONE">
        <title>Presence and analysis of plasmids in human and animal associated arcobacter species.</title>
        <authorList>
            <person name="Douidah L."/>
            <person name="De Zutter L."/>
            <person name="Van Nieuwerburgh F."/>
            <person name="Deforce D."/>
            <person name="Ingmer H."/>
            <person name="Vandenberg O."/>
            <person name="Van den Abeele A.M."/>
            <person name="Houf K."/>
        </authorList>
    </citation>
    <scope>NUCLEOTIDE SEQUENCE</scope>
    <source>
        <strain evidence="1">AC1167</strain>
        <plasmid evidence="1">AB-1167-LD</plasmid>
    </source>
</reference>
<organism evidence="1">
    <name type="scientific">Aliarcobacter butzleri</name>
    <dbReference type="NCBI Taxonomy" id="28197"/>
    <lineage>
        <taxon>Bacteria</taxon>
        <taxon>Pseudomonadati</taxon>
        <taxon>Campylobacterota</taxon>
        <taxon>Epsilonproteobacteria</taxon>
        <taxon>Campylobacterales</taxon>
        <taxon>Arcobacteraceae</taxon>
        <taxon>Aliarcobacter</taxon>
    </lineage>
</organism>
<dbReference type="EMBL" id="KF740631">
    <property type="protein sequence ID" value="AHG28769.1"/>
    <property type="molecule type" value="Genomic_DNA"/>
</dbReference>
<name>W0LZL6_9BACT</name>
<proteinExistence type="predicted"/>
<sequence>MNKDITLEEYTNKFNRIFADKEEKEFSQEELTPLWKSLQNDDMDITFDDEIYID</sequence>
<geneLocation type="plasmid" evidence="1">
    <name>AB-1167-LD</name>
</geneLocation>